<dbReference type="CDD" id="cd17502">
    <property type="entry name" value="MFS_Azr1_MDR_like"/>
    <property type="match status" value="1"/>
</dbReference>
<evidence type="ECO:0000256" key="7">
    <source>
        <dbReference type="SAM" id="Phobius"/>
    </source>
</evidence>
<dbReference type="PROSITE" id="PS50850">
    <property type="entry name" value="MFS"/>
    <property type="match status" value="1"/>
</dbReference>
<comment type="subcellular location">
    <subcellularLocation>
        <location evidence="1">Membrane</location>
        <topology evidence="1">Multi-pass membrane protein</topology>
    </subcellularLocation>
</comment>
<comment type="similarity">
    <text evidence="2">Belongs to the major facilitator superfamily. TCR/Tet family.</text>
</comment>
<feature type="transmembrane region" description="Helical" evidence="7">
    <location>
        <begin position="367"/>
        <end position="385"/>
    </location>
</feature>
<organism evidence="9 10">
    <name type="scientific">Madurella fahalii</name>
    <dbReference type="NCBI Taxonomy" id="1157608"/>
    <lineage>
        <taxon>Eukaryota</taxon>
        <taxon>Fungi</taxon>
        <taxon>Dikarya</taxon>
        <taxon>Ascomycota</taxon>
        <taxon>Pezizomycotina</taxon>
        <taxon>Sordariomycetes</taxon>
        <taxon>Sordariomycetidae</taxon>
        <taxon>Sordariales</taxon>
        <taxon>Sordariales incertae sedis</taxon>
        <taxon>Madurella</taxon>
    </lineage>
</organism>
<protein>
    <submittedName>
        <fullName evidence="9">Major facilitator superfamily (MFS) profile domain-containing protein</fullName>
    </submittedName>
</protein>
<keyword evidence="10" id="KW-1185">Reference proteome</keyword>
<dbReference type="InterPro" id="IPR011701">
    <property type="entry name" value="MFS"/>
</dbReference>
<dbReference type="PANTHER" id="PTHR23501">
    <property type="entry name" value="MAJOR FACILITATOR SUPERFAMILY"/>
    <property type="match status" value="1"/>
</dbReference>
<evidence type="ECO:0000313" key="9">
    <source>
        <dbReference type="EMBL" id="GAB1312817.1"/>
    </source>
</evidence>
<evidence type="ECO:0000256" key="1">
    <source>
        <dbReference type="ARBA" id="ARBA00004141"/>
    </source>
</evidence>
<feature type="transmembrane region" description="Helical" evidence="7">
    <location>
        <begin position="43"/>
        <end position="66"/>
    </location>
</feature>
<sequence>MSNESAADDIDLGSAGSPVTSNRAGEDVVGQVQTKGTKLRARLLMTSLCMAVFLAALDITIVSTALPTISDHFQSTSGYTWIGSAFLLAAAVVAPSWGKFSDIWGRKVILLIATAIFFLGSALCGAAISLSMLLVGRAIQGVGAGGLLSLVSIVVGDLYSPRERGKYYGIVGLVWAVAFTLGPLMGGAFTRGVSWRWCFYINLPISGLAFTMIVFLLRLETPKTPFVAGIKAVDWVGSLSLMGGTLMFLLGLELGGTTYPWNSATVICLIVFGLVTVILFIEVERDFARYPIVPVHLYSSVSNFAIFAVNLLHGIVLTQNTYFLPLYCQSVLGAEPLLSGVLLLPFAVSMSVATVGTGVYLKKTGRYLDCIRLGFVLLVLGVGLFHDLPASTNWPKIIIYQIISGFGIGLNFQPPLIALQNNVPAEDNAAATASFGLVRNVASAIGVVIGSVAFANRMNDQENELRGALGASTANLFTGSNAQANVLLIGTLPDGSQQGLVREVFCVSLRSIWTVAVSFAGAALLISLLIKHKNLQSKHVEVKTGLVGEEERRKIALEQRAGKKQPKAELASA</sequence>
<evidence type="ECO:0000259" key="8">
    <source>
        <dbReference type="PROSITE" id="PS50850"/>
    </source>
</evidence>
<dbReference type="RefSeq" id="XP_070914550.1">
    <property type="nucleotide sequence ID" value="XM_071058449.1"/>
</dbReference>
<evidence type="ECO:0000256" key="4">
    <source>
        <dbReference type="ARBA" id="ARBA00022989"/>
    </source>
</evidence>
<evidence type="ECO:0000256" key="2">
    <source>
        <dbReference type="ARBA" id="ARBA00007520"/>
    </source>
</evidence>
<dbReference type="PRINTS" id="PR01036">
    <property type="entry name" value="TCRTETB"/>
</dbReference>
<feature type="compositionally biased region" description="Acidic residues" evidence="6">
    <location>
        <begin position="1"/>
        <end position="11"/>
    </location>
</feature>
<dbReference type="Pfam" id="PF07690">
    <property type="entry name" value="MFS_1"/>
    <property type="match status" value="1"/>
</dbReference>
<feature type="transmembrane region" description="Helical" evidence="7">
    <location>
        <begin position="337"/>
        <end position="360"/>
    </location>
</feature>
<evidence type="ECO:0000256" key="6">
    <source>
        <dbReference type="SAM" id="MobiDB-lite"/>
    </source>
</evidence>
<name>A0ABQ0G4X1_9PEZI</name>
<feature type="transmembrane region" description="Helical" evidence="7">
    <location>
        <begin position="397"/>
        <end position="419"/>
    </location>
</feature>
<feature type="transmembrane region" description="Helical" evidence="7">
    <location>
        <begin position="167"/>
        <end position="189"/>
    </location>
</feature>
<feature type="transmembrane region" description="Helical" evidence="7">
    <location>
        <begin position="78"/>
        <end position="97"/>
    </location>
</feature>
<reference evidence="9 10" key="1">
    <citation type="submission" date="2024-09" db="EMBL/GenBank/DDBJ databases">
        <title>Itraconazole resistance in Madurella fahalii resulting from another homologue of gene encoding cytochrome P450 14-alpha sterol demethylase (CYP51).</title>
        <authorList>
            <person name="Yoshioka I."/>
            <person name="Fahal A.H."/>
            <person name="Kaneko S."/>
            <person name="Yaguchi T."/>
        </authorList>
    </citation>
    <scope>NUCLEOTIDE SEQUENCE [LARGE SCALE GENOMIC DNA]</scope>
    <source>
        <strain evidence="9 10">IFM 68171</strain>
    </source>
</reference>
<dbReference type="PANTHER" id="PTHR23501:SF102">
    <property type="entry name" value="DRUG TRANSPORTER, PUTATIVE (AFU_ORTHOLOGUE AFUA_3G08530)-RELATED"/>
    <property type="match status" value="1"/>
</dbReference>
<keyword evidence="3 7" id="KW-0812">Transmembrane</keyword>
<feature type="transmembrane region" description="Helical" evidence="7">
    <location>
        <begin position="264"/>
        <end position="283"/>
    </location>
</feature>
<dbReference type="GeneID" id="98173772"/>
<feature type="transmembrane region" description="Helical" evidence="7">
    <location>
        <begin position="201"/>
        <end position="220"/>
    </location>
</feature>
<dbReference type="InterPro" id="IPR036259">
    <property type="entry name" value="MFS_trans_sf"/>
</dbReference>
<evidence type="ECO:0000256" key="3">
    <source>
        <dbReference type="ARBA" id="ARBA00022692"/>
    </source>
</evidence>
<dbReference type="Gene3D" id="1.20.1720.10">
    <property type="entry name" value="Multidrug resistance protein D"/>
    <property type="match status" value="1"/>
</dbReference>
<dbReference type="SUPFAM" id="SSF103473">
    <property type="entry name" value="MFS general substrate transporter"/>
    <property type="match status" value="1"/>
</dbReference>
<dbReference type="EMBL" id="BAAFSV010000002">
    <property type="protein sequence ID" value="GAB1312817.1"/>
    <property type="molecule type" value="Genomic_DNA"/>
</dbReference>
<feature type="transmembrane region" description="Helical" evidence="7">
    <location>
        <begin position="232"/>
        <end position="252"/>
    </location>
</feature>
<feature type="region of interest" description="Disordered" evidence="6">
    <location>
        <begin position="1"/>
        <end position="27"/>
    </location>
</feature>
<feature type="transmembrane region" description="Helical" evidence="7">
    <location>
        <begin position="109"/>
        <end position="132"/>
    </location>
</feature>
<evidence type="ECO:0000256" key="5">
    <source>
        <dbReference type="ARBA" id="ARBA00023136"/>
    </source>
</evidence>
<feature type="transmembrane region" description="Helical" evidence="7">
    <location>
        <begin position="511"/>
        <end position="530"/>
    </location>
</feature>
<keyword evidence="5 7" id="KW-0472">Membrane</keyword>
<feature type="domain" description="Major facilitator superfamily (MFS) profile" evidence="8">
    <location>
        <begin position="44"/>
        <end position="497"/>
    </location>
</feature>
<dbReference type="InterPro" id="IPR020846">
    <property type="entry name" value="MFS_dom"/>
</dbReference>
<comment type="caution">
    <text evidence="9">The sequence shown here is derived from an EMBL/GenBank/DDBJ whole genome shotgun (WGS) entry which is preliminary data.</text>
</comment>
<accession>A0ABQ0G4X1</accession>
<proteinExistence type="inferred from homology"/>
<dbReference type="Proteomes" id="UP001628179">
    <property type="component" value="Unassembled WGS sequence"/>
</dbReference>
<feature type="transmembrane region" description="Helical" evidence="7">
    <location>
        <begin position="295"/>
        <end position="317"/>
    </location>
</feature>
<dbReference type="Gene3D" id="1.20.1250.20">
    <property type="entry name" value="MFS general substrate transporter like domains"/>
    <property type="match status" value="1"/>
</dbReference>
<feature type="transmembrane region" description="Helical" evidence="7">
    <location>
        <begin position="138"/>
        <end position="160"/>
    </location>
</feature>
<keyword evidence="4 7" id="KW-1133">Transmembrane helix</keyword>
<gene>
    <name evidence="9" type="ORF">MFIFM68171_03027</name>
</gene>
<feature type="transmembrane region" description="Helical" evidence="7">
    <location>
        <begin position="431"/>
        <end position="455"/>
    </location>
</feature>
<evidence type="ECO:0000313" key="10">
    <source>
        <dbReference type="Proteomes" id="UP001628179"/>
    </source>
</evidence>